<evidence type="ECO:0000313" key="2">
    <source>
        <dbReference type="Proteomes" id="UP000663868"/>
    </source>
</evidence>
<reference evidence="1" key="1">
    <citation type="submission" date="2021-02" db="EMBL/GenBank/DDBJ databases">
        <authorList>
            <person name="Nowell W R."/>
        </authorList>
    </citation>
    <scope>NUCLEOTIDE SEQUENCE</scope>
</reference>
<name>A0A820FWE6_9BILA</name>
<organism evidence="1 2">
    <name type="scientific">Adineta steineri</name>
    <dbReference type="NCBI Taxonomy" id="433720"/>
    <lineage>
        <taxon>Eukaryota</taxon>
        <taxon>Metazoa</taxon>
        <taxon>Spiralia</taxon>
        <taxon>Gnathifera</taxon>
        <taxon>Rotifera</taxon>
        <taxon>Eurotatoria</taxon>
        <taxon>Bdelloidea</taxon>
        <taxon>Adinetida</taxon>
        <taxon>Adinetidae</taxon>
        <taxon>Adineta</taxon>
    </lineage>
</organism>
<protein>
    <submittedName>
        <fullName evidence="1">Uncharacterized protein</fullName>
    </submittedName>
</protein>
<proteinExistence type="predicted"/>
<dbReference type="EMBL" id="CAJOBB010012031">
    <property type="protein sequence ID" value="CAF4270199.1"/>
    <property type="molecule type" value="Genomic_DNA"/>
</dbReference>
<evidence type="ECO:0000313" key="1">
    <source>
        <dbReference type="EMBL" id="CAF4270199.1"/>
    </source>
</evidence>
<sequence>MSIRREQNESKRQQLLQNLEIGAGLYSNGETILRCDRNCINTYRWLKQNRAELEKQPRLAGYLNNRPKTPV</sequence>
<accession>A0A820FWE6</accession>
<dbReference type="Proteomes" id="UP000663868">
    <property type="component" value="Unassembled WGS sequence"/>
</dbReference>
<comment type="caution">
    <text evidence="1">The sequence shown here is derived from an EMBL/GenBank/DDBJ whole genome shotgun (WGS) entry which is preliminary data.</text>
</comment>
<gene>
    <name evidence="1" type="ORF">KXQ929_LOCUS43846</name>
</gene>
<dbReference type="AlphaFoldDB" id="A0A820FWE6"/>